<comment type="caution">
    <text evidence="1">The sequence shown here is derived from an EMBL/GenBank/DDBJ whole genome shotgun (WGS) entry which is preliminary data.</text>
</comment>
<dbReference type="Proteomes" id="UP001054945">
    <property type="component" value="Unassembled WGS sequence"/>
</dbReference>
<organism evidence="1 2">
    <name type="scientific">Caerostris extrusa</name>
    <name type="common">Bark spider</name>
    <name type="synonym">Caerostris bankana</name>
    <dbReference type="NCBI Taxonomy" id="172846"/>
    <lineage>
        <taxon>Eukaryota</taxon>
        <taxon>Metazoa</taxon>
        <taxon>Ecdysozoa</taxon>
        <taxon>Arthropoda</taxon>
        <taxon>Chelicerata</taxon>
        <taxon>Arachnida</taxon>
        <taxon>Araneae</taxon>
        <taxon>Araneomorphae</taxon>
        <taxon>Entelegynae</taxon>
        <taxon>Araneoidea</taxon>
        <taxon>Araneidae</taxon>
        <taxon>Caerostris</taxon>
    </lineage>
</organism>
<dbReference type="AlphaFoldDB" id="A0AAV4UIW6"/>
<gene>
    <name evidence="1" type="ORF">CEXT_499951</name>
</gene>
<name>A0AAV4UIW6_CAEEX</name>
<evidence type="ECO:0000313" key="1">
    <source>
        <dbReference type="EMBL" id="GIY57711.1"/>
    </source>
</evidence>
<dbReference type="EMBL" id="BPLR01012950">
    <property type="protein sequence ID" value="GIY57711.1"/>
    <property type="molecule type" value="Genomic_DNA"/>
</dbReference>
<proteinExistence type="predicted"/>
<feature type="non-terminal residue" evidence="1">
    <location>
        <position position="1"/>
    </location>
</feature>
<protein>
    <submittedName>
        <fullName evidence="1">Uncharacterized protein</fullName>
    </submittedName>
</protein>
<accession>A0AAV4UIW6</accession>
<evidence type="ECO:0000313" key="2">
    <source>
        <dbReference type="Proteomes" id="UP001054945"/>
    </source>
</evidence>
<sequence length="67" mass="7964">IGIIGNYYLCLQIPHPKKNMSSSKFKRTVQDNIGLEWYGYEGYPIRRTSKLQRKYFPTYRFKKPSSA</sequence>
<reference evidence="1 2" key="1">
    <citation type="submission" date="2021-06" db="EMBL/GenBank/DDBJ databases">
        <title>Caerostris extrusa draft genome.</title>
        <authorList>
            <person name="Kono N."/>
            <person name="Arakawa K."/>
        </authorList>
    </citation>
    <scope>NUCLEOTIDE SEQUENCE [LARGE SCALE GENOMIC DNA]</scope>
</reference>
<keyword evidence="2" id="KW-1185">Reference proteome</keyword>